<dbReference type="KEGG" id="als:DJ013_01635"/>
<dbReference type="GO" id="GO:0005737">
    <property type="term" value="C:cytoplasm"/>
    <property type="evidence" value="ECO:0007669"/>
    <property type="project" value="UniProtKB-SubCell"/>
</dbReference>
<dbReference type="EC" id="3.1.3.5" evidence="5"/>
<evidence type="ECO:0000256" key="5">
    <source>
        <dbReference type="HAMAP-Rule" id="MF_00060"/>
    </source>
</evidence>
<keyword evidence="8" id="KW-1185">Reference proteome</keyword>
<gene>
    <name evidence="5" type="primary">surE</name>
    <name evidence="7" type="ORF">DJ013_01635</name>
</gene>
<feature type="binding site" evidence="5">
    <location>
        <position position="11"/>
    </location>
    <ligand>
        <name>a divalent metal cation</name>
        <dbReference type="ChEBI" id="CHEBI:60240"/>
    </ligand>
</feature>
<dbReference type="GO" id="GO:0000166">
    <property type="term" value="F:nucleotide binding"/>
    <property type="evidence" value="ECO:0007669"/>
    <property type="project" value="UniProtKB-KW"/>
</dbReference>
<feature type="binding site" evidence="5">
    <location>
        <position position="98"/>
    </location>
    <ligand>
        <name>a divalent metal cation</name>
        <dbReference type="ChEBI" id="CHEBI:60240"/>
    </ligand>
</feature>
<name>A0A2Z4G727_9BACT</name>
<evidence type="ECO:0000313" key="8">
    <source>
        <dbReference type="Proteomes" id="UP000249873"/>
    </source>
</evidence>
<dbReference type="AlphaFoldDB" id="A0A2Z4G727"/>
<feature type="domain" description="Survival protein SurE-like phosphatase/nucleotidase" evidence="6">
    <location>
        <begin position="5"/>
        <end position="191"/>
    </location>
</feature>
<dbReference type="NCBIfam" id="TIGR00087">
    <property type="entry name" value="surE"/>
    <property type="match status" value="1"/>
</dbReference>
<accession>A0A2Z4G727</accession>
<proteinExistence type="inferred from homology"/>
<dbReference type="HAMAP" id="MF_00060">
    <property type="entry name" value="SurE"/>
    <property type="match status" value="1"/>
</dbReference>
<reference evidence="7 8" key="1">
    <citation type="submission" date="2018-05" db="EMBL/GenBank/DDBJ databases">
        <title>Complete genome sequence of Arcticibacterium luteifluviistationis SM1504T, a cytophagaceae bacterium isolated from Arctic surface seawater.</title>
        <authorList>
            <person name="Li Y."/>
            <person name="Qin Q.-L."/>
        </authorList>
    </citation>
    <scope>NUCLEOTIDE SEQUENCE [LARGE SCALE GENOMIC DNA]</scope>
    <source>
        <strain evidence="7 8">SM1504</strain>
    </source>
</reference>
<keyword evidence="3 5" id="KW-0479">Metal-binding</keyword>
<evidence type="ECO:0000259" key="6">
    <source>
        <dbReference type="Pfam" id="PF01975"/>
    </source>
</evidence>
<dbReference type="InterPro" id="IPR036523">
    <property type="entry name" value="SurE-like_sf"/>
</dbReference>
<comment type="cofactor">
    <cofactor evidence="5">
        <name>a divalent metal cation</name>
        <dbReference type="ChEBI" id="CHEBI:60240"/>
    </cofactor>
    <text evidence="5">Binds 1 divalent metal cation per subunit.</text>
</comment>
<comment type="function">
    <text evidence="5">Nucleotidase that shows phosphatase activity on nucleoside 5'-monophosphates.</text>
</comment>
<organism evidence="7 8">
    <name type="scientific">Arcticibacterium luteifluviistationis</name>
    <dbReference type="NCBI Taxonomy" id="1784714"/>
    <lineage>
        <taxon>Bacteria</taxon>
        <taxon>Pseudomonadati</taxon>
        <taxon>Bacteroidota</taxon>
        <taxon>Cytophagia</taxon>
        <taxon>Cytophagales</taxon>
        <taxon>Leadbetterellaceae</taxon>
        <taxon>Arcticibacterium</taxon>
    </lineage>
</organism>
<evidence type="ECO:0000256" key="2">
    <source>
        <dbReference type="ARBA" id="ARBA00011062"/>
    </source>
</evidence>
<dbReference type="Pfam" id="PF01975">
    <property type="entry name" value="SurE"/>
    <property type="match status" value="1"/>
</dbReference>
<keyword evidence="4 5" id="KW-0378">Hydrolase</keyword>
<dbReference type="OrthoDB" id="9780815at2"/>
<keyword evidence="5" id="KW-0547">Nucleotide-binding</keyword>
<feature type="binding site" evidence="5">
    <location>
        <position position="41"/>
    </location>
    <ligand>
        <name>a divalent metal cation</name>
        <dbReference type="ChEBI" id="CHEBI:60240"/>
    </ligand>
</feature>
<dbReference type="RefSeq" id="WP_111370046.1">
    <property type="nucleotide sequence ID" value="NZ_CP029480.1"/>
</dbReference>
<dbReference type="EMBL" id="CP029480">
    <property type="protein sequence ID" value="AWV96944.1"/>
    <property type="molecule type" value="Genomic_DNA"/>
</dbReference>
<dbReference type="InterPro" id="IPR030048">
    <property type="entry name" value="SurE"/>
</dbReference>
<protein>
    <recommendedName>
        <fullName evidence="5">5'-nucleotidase SurE</fullName>
        <ecNumber evidence="5">3.1.3.5</ecNumber>
    </recommendedName>
    <alternativeName>
        <fullName evidence="5">Nucleoside 5'-monophosphate phosphohydrolase</fullName>
    </alternativeName>
</protein>
<dbReference type="Gene3D" id="3.40.1210.10">
    <property type="entry name" value="Survival protein SurE-like phosphatase/nucleotidase"/>
    <property type="match status" value="1"/>
</dbReference>
<comment type="similarity">
    <text evidence="2 5">Belongs to the SurE nucleotidase family.</text>
</comment>
<dbReference type="PANTHER" id="PTHR30457:SF0">
    <property type="entry name" value="PHOSPHATASE, PUTATIVE (AFU_ORTHOLOGUE AFUA_4G01070)-RELATED"/>
    <property type="match status" value="1"/>
</dbReference>
<comment type="subcellular location">
    <subcellularLocation>
        <location evidence="5">Cytoplasm</location>
    </subcellularLocation>
</comment>
<sequence length="255" mass="28172">MKPLIVVSNDDGITSPGIATLIAAVKEIGDVFVLAPDSPNSGMGHAITVDKTLHTKKSHIHEGVEAYECSGTPADCVKLAKHHYLNGRKIDLVVSGINHGHNASLSVLYSGTMAAAREASIEGIPAIGFSIDDFSYDTDFSHTIPWIQKICKAALKNGIPKHNALNVNFPKKSDETIKGIKVVRQTDGFWKEEFDARKDPHGRQYFWMGGEFINHEPESTDTDIWCIENNYVAIVPCHYDMTNYEGVKELSAWEF</sequence>
<comment type="catalytic activity">
    <reaction evidence="1 5">
        <text>a ribonucleoside 5'-phosphate + H2O = a ribonucleoside + phosphate</text>
        <dbReference type="Rhea" id="RHEA:12484"/>
        <dbReference type="ChEBI" id="CHEBI:15377"/>
        <dbReference type="ChEBI" id="CHEBI:18254"/>
        <dbReference type="ChEBI" id="CHEBI:43474"/>
        <dbReference type="ChEBI" id="CHEBI:58043"/>
        <dbReference type="EC" id="3.1.3.5"/>
    </reaction>
</comment>
<feature type="binding site" evidence="5">
    <location>
        <position position="10"/>
    </location>
    <ligand>
        <name>a divalent metal cation</name>
        <dbReference type="ChEBI" id="CHEBI:60240"/>
    </ligand>
</feature>
<evidence type="ECO:0000313" key="7">
    <source>
        <dbReference type="EMBL" id="AWV96944.1"/>
    </source>
</evidence>
<dbReference type="Proteomes" id="UP000249873">
    <property type="component" value="Chromosome"/>
</dbReference>
<keyword evidence="5" id="KW-0963">Cytoplasm</keyword>
<dbReference type="InterPro" id="IPR002828">
    <property type="entry name" value="SurE-like_Pase/nucleotidase"/>
</dbReference>
<evidence type="ECO:0000256" key="3">
    <source>
        <dbReference type="ARBA" id="ARBA00022723"/>
    </source>
</evidence>
<evidence type="ECO:0000256" key="1">
    <source>
        <dbReference type="ARBA" id="ARBA00000815"/>
    </source>
</evidence>
<dbReference type="SUPFAM" id="SSF64167">
    <property type="entry name" value="SurE-like"/>
    <property type="match status" value="1"/>
</dbReference>
<dbReference type="PANTHER" id="PTHR30457">
    <property type="entry name" value="5'-NUCLEOTIDASE SURE"/>
    <property type="match status" value="1"/>
</dbReference>
<evidence type="ECO:0000256" key="4">
    <source>
        <dbReference type="ARBA" id="ARBA00022801"/>
    </source>
</evidence>
<dbReference type="GO" id="GO:0046872">
    <property type="term" value="F:metal ion binding"/>
    <property type="evidence" value="ECO:0007669"/>
    <property type="project" value="UniProtKB-UniRule"/>
</dbReference>
<dbReference type="NCBIfam" id="NF001492">
    <property type="entry name" value="PRK00346.2-2"/>
    <property type="match status" value="1"/>
</dbReference>
<dbReference type="GO" id="GO:0008253">
    <property type="term" value="F:5'-nucleotidase activity"/>
    <property type="evidence" value="ECO:0007669"/>
    <property type="project" value="UniProtKB-UniRule"/>
</dbReference>